<evidence type="ECO:0000313" key="7">
    <source>
        <dbReference type="EMBL" id="MEC3862493.1"/>
    </source>
</evidence>
<accession>A0ABU6HM14</accession>
<dbReference type="CDD" id="cd01320">
    <property type="entry name" value="ADA"/>
    <property type="match status" value="1"/>
</dbReference>
<feature type="domain" description="Adenosine deaminase" evidence="6">
    <location>
        <begin position="14"/>
        <end position="333"/>
    </location>
</feature>
<dbReference type="InterPro" id="IPR006330">
    <property type="entry name" value="Ado/ade_deaminase"/>
</dbReference>
<evidence type="ECO:0000256" key="3">
    <source>
        <dbReference type="ARBA" id="ARBA00022723"/>
    </source>
</evidence>
<keyword evidence="3" id="KW-0479">Metal-binding</keyword>
<keyword evidence="5" id="KW-0862">Zinc</keyword>
<evidence type="ECO:0000256" key="4">
    <source>
        <dbReference type="ARBA" id="ARBA00022801"/>
    </source>
</evidence>
<gene>
    <name evidence="7" type="ORF">VK792_14465</name>
</gene>
<reference evidence="7 8" key="1">
    <citation type="submission" date="2024-01" db="EMBL/GenBank/DDBJ databases">
        <title>Mesobacterium rodlantinim sp. nov., isolated from shallow sea hydrothermal systems off Kueishantao Island.</title>
        <authorList>
            <person name="Su Z."/>
            <person name="Tang K."/>
        </authorList>
    </citation>
    <scope>NUCLEOTIDE SEQUENCE [LARGE SCALE GENOMIC DNA]</scope>
    <source>
        <strain evidence="7 8">TK19101</strain>
    </source>
</reference>
<sequence>MIDEERLARILDLPKVELHLHHEGAAPPAFIRGLAQEKSVDLTGVFDEHGAYAYRDFVHFLSVYEAATQVLQTPQDYYRLTKAVLEESAANGVIYSETFLSPDFCGGSDVGAWREYLHAIREAADEAEKTDGIVLRGIITCIRHFGPEKAKASALCAAETAGDWIVGFGIAGDENKGKPRDFSYAFDMAREAGLRLTAHAGEFGGARSVYDAVTDLGVERIGHGVRAIEDLRVVDMLAEKGIVLEVCPGSNVTLGVFPSFAAHPIERLRERGVTVTVSTDDPPFFHTTMKREYEHLARTFGWDEETLTEIARNSANAAFCDDTTRAAILKRLETT</sequence>
<evidence type="ECO:0000256" key="5">
    <source>
        <dbReference type="ARBA" id="ARBA00022833"/>
    </source>
</evidence>
<dbReference type="GO" id="GO:0016787">
    <property type="term" value="F:hydrolase activity"/>
    <property type="evidence" value="ECO:0007669"/>
    <property type="project" value="UniProtKB-KW"/>
</dbReference>
<comment type="caution">
    <text evidence="7">The sequence shown here is derived from an EMBL/GenBank/DDBJ whole genome shotgun (WGS) entry which is preliminary data.</text>
</comment>
<dbReference type="NCBIfam" id="TIGR01430">
    <property type="entry name" value="aden_deam"/>
    <property type="match status" value="1"/>
</dbReference>
<keyword evidence="8" id="KW-1185">Reference proteome</keyword>
<proteinExistence type="inferred from homology"/>
<keyword evidence="4 7" id="KW-0378">Hydrolase</keyword>
<evidence type="ECO:0000256" key="1">
    <source>
        <dbReference type="ARBA" id="ARBA00001947"/>
    </source>
</evidence>
<dbReference type="RefSeq" id="WP_326298309.1">
    <property type="nucleotide sequence ID" value="NZ_JAYLLH010000023.1"/>
</dbReference>
<comment type="similarity">
    <text evidence="2">Belongs to the metallo-dependent hydrolases superfamily. Adenosine and AMP deaminases family.</text>
</comment>
<protein>
    <submittedName>
        <fullName evidence="7">Adenosine deaminase</fullName>
        <ecNumber evidence="7">3.5.4.4</ecNumber>
    </submittedName>
</protein>
<evidence type="ECO:0000313" key="8">
    <source>
        <dbReference type="Proteomes" id="UP001348149"/>
    </source>
</evidence>
<dbReference type="NCBIfam" id="NF006848">
    <property type="entry name" value="PRK09358.1-3"/>
    <property type="match status" value="1"/>
</dbReference>
<dbReference type="Proteomes" id="UP001348149">
    <property type="component" value="Unassembled WGS sequence"/>
</dbReference>
<name>A0ABU6HM14_9RHOB</name>
<dbReference type="Gene3D" id="3.20.20.140">
    <property type="entry name" value="Metal-dependent hydrolases"/>
    <property type="match status" value="1"/>
</dbReference>
<dbReference type="SUPFAM" id="SSF51556">
    <property type="entry name" value="Metallo-dependent hydrolases"/>
    <property type="match status" value="1"/>
</dbReference>
<dbReference type="PANTHER" id="PTHR43114">
    <property type="entry name" value="ADENINE DEAMINASE"/>
    <property type="match status" value="1"/>
</dbReference>
<comment type="cofactor">
    <cofactor evidence="1">
        <name>Zn(2+)</name>
        <dbReference type="ChEBI" id="CHEBI:29105"/>
    </cofactor>
</comment>
<dbReference type="InterPro" id="IPR001365">
    <property type="entry name" value="A_deaminase_dom"/>
</dbReference>
<dbReference type="EC" id="3.5.4.4" evidence="7"/>
<evidence type="ECO:0000259" key="6">
    <source>
        <dbReference type="Pfam" id="PF00962"/>
    </source>
</evidence>
<dbReference type="Pfam" id="PF00962">
    <property type="entry name" value="A_deaminase"/>
    <property type="match status" value="1"/>
</dbReference>
<dbReference type="PANTHER" id="PTHR43114:SF6">
    <property type="entry name" value="ADENINE DEAMINASE"/>
    <property type="match status" value="1"/>
</dbReference>
<dbReference type="InterPro" id="IPR032466">
    <property type="entry name" value="Metal_Hydrolase"/>
</dbReference>
<organism evidence="7 8">
    <name type="scientific">Mesobacterium hydrothermale</name>
    <dbReference type="NCBI Taxonomy" id="3111907"/>
    <lineage>
        <taxon>Bacteria</taxon>
        <taxon>Pseudomonadati</taxon>
        <taxon>Pseudomonadota</taxon>
        <taxon>Alphaproteobacteria</taxon>
        <taxon>Rhodobacterales</taxon>
        <taxon>Roseobacteraceae</taxon>
        <taxon>Mesobacterium</taxon>
    </lineage>
</organism>
<evidence type="ECO:0000256" key="2">
    <source>
        <dbReference type="ARBA" id="ARBA00006676"/>
    </source>
</evidence>
<dbReference type="EMBL" id="JAYLLH010000023">
    <property type="protein sequence ID" value="MEC3862493.1"/>
    <property type="molecule type" value="Genomic_DNA"/>
</dbReference>